<evidence type="ECO:0000313" key="2">
    <source>
        <dbReference type="EMBL" id="OGF34280.1"/>
    </source>
</evidence>
<gene>
    <name evidence="2" type="ORF">A2482_00610</name>
</gene>
<protein>
    <recommendedName>
        <fullName evidence="1">Glycosyltransferase 2-like domain-containing protein</fullName>
    </recommendedName>
</protein>
<evidence type="ECO:0000313" key="3">
    <source>
        <dbReference type="Proteomes" id="UP000178656"/>
    </source>
</evidence>
<dbReference type="EMBL" id="MFGM01000074">
    <property type="protein sequence ID" value="OGF34280.1"/>
    <property type="molecule type" value="Genomic_DNA"/>
</dbReference>
<dbReference type="CDD" id="cd04179">
    <property type="entry name" value="DPM_DPG-synthase_like"/>
    <property type="match status" value="1"/>
</dbReference>
<proteinExistence type="predicted"/>
<evidence type="ECO:0000259" key="1">
    <source>
        <dbReference type="Pfam" id="PF00535"/>
    </source>
</evidence>
<dbReference type="InterPro" id="IPR001173">
    <property type="entry name" value="Glyco_trans_2-like"/>
</dbReference>
<reference evidence="2 3" key="1">
    <citation type="journal article" date="2016" name="Nat. Commun.">
        <title>Thousands of microbial genomes shed light on interconnected biogeochemical processes in an aquifer system.</title>
        <authorList>
            <person name="Anantharaman K."/>
            <person name="Brown C.T."/>
            <person name="Hug L.A."/>
            <person name="Sharon I."/>
            <person name="Castelle C.J."/>
            <person name="Probst A.J."/>
            <person name="Thomas B.C."/>
            <person name="Singh A."/>
            <person name="Wilkins M.J."/>
            <person name="Karaoz U."/>
            <person name="Brodie E.L."/>
            <person name="Williams K.H."/>
            <person name="Hubbard S.S."/>
            <person name="Banfield J.F."/>
        </authorList>
    </citation>
    <scope>NUCLEOTIDE SEQUENCE [LARGE SCALE GENOMIC DNA]</scope>
</reference>
<comment type="caution">
    <text evidence="2">The sequence shown here is derived from an EMBL/GenBank/DDBJ whole genome shotgun (WGS) entry which is preliminary data.</text>
</comment>
<dbReference type="Proteomes" id="UP000178656">
    <property type="component" value="Unassembled WGS sequence"/>
</dbReference>
<dbReference type="GO" id="GO:0006487">
    <property type="term" value="P:protein N-linked glycosylation"/>
    <property type="evidence" value="ECO:0007669"/>
    <property type="project" value="TreeGrafter"/>
</dbReference>
<sequence>MNACVVVPAYNEEKRIGEVLAELVKLEIPIVVVDDGSSDETAQVAGRFNVIVARHMVNLGQGAALRTGTELAMKLGFETIMHFDADGQHDVEIIRPMLDALAKNEHDVIFASRFLGEKLVMPTYKKVILIAAKIFGRVFLQIKFTDPQSGLRAFTAAAYHSLRWRANDFRHCTEILINVARSDLRWRELPTIVRYDSYSTAKAKRPQMRMAWKMLMEALFR</sequence>
<dbReference type="AlphaFoldDB" id="A0A1F5T5P0"/>
<dbReference type="PANTHER" id="PTHR10859:SF91">
    <property type="entry name" value="DOLICHYL-PHOSPHATE BETA-GLUCOSYLTRANSFERASE"/>
    <property type="match status" value="1"/>
</dbReference>
<dbReference type="Gene3D" id="3.90.550.10">
    <property type="entry name" value="Spore Coat Polysaccharide Biosynthesis Protein SpsA, Chain A"/>
    <property type="match status" value="1"/>
</dbReference>
<dbReference type="SUPFAM" id="SSF53448">
    <property type="entry name" value="Nucleotide-diphospho-sugar transferases"/>
    <property type="match status" value="1"/>
</dbReference>
<dbReference type="InterPro" id="IPR029044">
    <property type="entry name" value="Nucleotide-diphossugar_trans"/>
</dbReference>
<organism evidence="2 3">
    <name type="scientific">Candidatus Falkowbacteria bacterium RIFOXYC2_FULL_48_21</name>
    <dbReference type="NCBI Taxonomy" id="1798005"/>
    <lineage>
        <taxon>Bacteria</taxon>
        <taxon>Candidatus Falkowiibacteriota</taxon>
    </lineage>
</organism>
<dbReference type="Pfam" id="PF00535">
    <property type="entry name" value="Glycos_transf_2"/>
    <property type="match status" value="1"/>
</dbReference>
<dbReference type="PANTHER" id="PTHR10859">
    <property type="entry name" value="GLYCOSYL TRANSFERASE"/>
    <property type="match status" value="1"/>
</dbReference>
<accession>A0A1F5T5P0</accession>
<name>A0A1F5T5P0_9BACT</name>
<feature type="domain" description="Glycosyltransferase 2-like" evidence="1">
    <location>
        <begin position="4"/>
        <end position="118"/>
    </location>
</feature>